<dbReference type="Proteomes" id="UP000199287">
    <property type="component" value="Unassembled WGS sequence"/>
</dbReference>
<accession>A0A1I3GWS7</accession>
<dbReference type="SMART" id="SM00450">
    <property type="entry name" value="RHOD"/>
    <property type="match status" value="3"/>
</dbReference>
<evidence type="ECO:0000259" key="4">
    <source>
        <dbReference type="PROSITE" id="PS50206"/>
    </source>
</evidence>
<evidence type="ECO:0000256" key="3">
    <source>
        <dbReference type="SAM" id="SignalP"/>
    </source>
</evidence>
<keyword evidence="1 5" id="KW-0808">Transferase</keyword>
<dbReference type="STRING" id="69895.SAMN05192551_11075"/>
<organism evidence="5 6">
    <name type="scientific">Tindallia magadiensis</name>
    <dbReference type="NCBI Taxonomy" id="69895"/>
    <lineage>
        <taxon>Bacteria</taxon>
        <taxon>Bacillati</taxon>
        <taxon>Bacillota</taxon>
        <taxon>Clostridia</taxon>
        <taxon>Peptostreptococcales</taxon>
        <taxon>Tindalliaceae</taxon>
        <taxon>Tindallia</taxon>
    </lineage>
</organism>
<feature type="chain" id="PRO_5039010853" evidence="3">
    <location>
        <begin position="22"/>
        <end position="454"/>
    </location>
</feature>
<dbReference type="Gene3D" id="3.40.250.10">
    <property type="entry name" value="Rhodanese-like domain"/>
    <property type="match status" value="3"/>
</dbReference>
<dbReference type="EMBL" id="FOQA01000010">
    <property type="protein sequence ID" value="SFI27770.1"/>
    <property type="molecule type" value="Genomic_DNA"/>
</dbReference>
<keyword evidence="6" id="KW-1185">Reference proteome</keyword>
<sequence>MKQVSKSLLPLLIIGSLFFFMGCGNDTATTDNSNAEPSVEEATDSTVEVQSITTEKLQEKIDDDQWIIVDTRINDAYNGWALEGVTRGGHIKGAVDFSANWIRFEVENQDQLLQEALKEKGITPDKNVVLYDANGEDAALVADYLMQQGIENLYTYDVKEWAMNEELPMESYPNHHLLVPASWVHELIENDNNGNPYKIFEVSWGEISEDYLNGHIPGAVHINTDDVEEGPIWNRLSDEALETFAENYGITIDTTVVLYGSDSTAAFRVATILKYMGAEDVRVLNGGFAAWENSGYDIELEDREKEPVESFGATVPVNKDYIIDLPEAKTILADQEGSKLVDIRSWDEYIGTTSGYSYIEGKGRPAGAVWGYDLDVYRNMDNTMRNPSEIKSMWYEWGITPEQNLSFFCGTGWRAAEVLIYAEVMGLENISLFDGGWNEWQDDSNNPIELGEPN</sequence>
<proteinExistence type="predicted"/>
<dbReference type="AlphaFoldDB" id="A0A1I3GWS7"/>
<dbReference type="InterPro" id="IPR036873">
    <property type="entry name" value="Rhodanese-like_dom_sf"/>
</dbReference>
<dbReference type="CDD" id="cd01448">
    <property type="entry name" value="TST_Repeat_1"/>
    <property type="match status" value="1"/>
</dbReference>
<reference evidence="6" key="1">
    <citation type="submission" date="2016-10" db="EMBL/GenBank/DDBJ databases">
        <authorList>
            <person name="Varghese N."/>
            <person name="Submissions S."/>
        </authorList>
    </citation>
    <scope>NUCLEOTIDE SEQUENCE [LARGE SCALE GENOMIC DNA]</scope>
    <source>
        <strain evidence="6">Z-7934</strain>
    </source>
</reference>
<dbReference type="PROSITE" id="PS51257">
    <property type="entry name" value="PROKAR_LIPOPROTEIN"/>
    <property type="match status" value="1"/>
</dbReference>
<dbReference type="PANTHER" id="PTHR11364:SF27">
    <property type="entry name" value="SULFURTRANSFERASE"/>
    <property type="match status" value="1"/>
</dbReference>
<feature type="domain" description="Rhodanese" evidence="4">
    <location>
        <begin position="334"/>
        <end position="449"/>
    </location>
</feature>
<protein>
    <submittedName>
        <fullName evidence="5">Thiosulfate/3-mercaptopyruvate sulfurtransferase</fullName>
    </submittedName>
</protein>
<feature type="signal peptide" evidence="3">
    <location>
        <begin position="1"/>
        <end position="21"/>
    </location>
</feature>
<gene>
    <name evidence="5" type="ORF">SAMN05192551_11075</name>
</gene>
<evidence type="ECO:0000313" key="5">
    <source>
        <dbReference type="EMBL" id="SFI27770.1"/>
    </source>
</evidence>
<dbReference type="GO" id="GO:0004792">
    <property type="term" value="F:thiosulfate-cyanide sulfurtransferase activity"/>
    <property type="evidence" value="ECO:0007669"/>
    <property type="project" value="InterPro"/>
</dbReference>
<dbReference type="Pfam" id="PF00581">
    <property type="entry name" value="Rhodanese"/>
    <property type="match status" value="3"/>
</dbReference>
<evidence type="ECO:0000256" key="1">
    <source>
        <dbReference type="ARBA" id="ARBA00022679"/>
    </source>
</evidence>
<dbReference type="RefSeq" id="WP_093373444.1">
    <property type="nucleotide sequence ID" value="NZ_FOQA01000010.1"/>
</dbReference>
<evidence type="ECO:0000313" key="6">
    <source>
        <dbReference type="Proteomes" id="UP000199287"/>
    </source>
</evidence>
<name>A0A1I3GWS7_9FIRM</name>
<keyword evidence="3" id="KW-0732">Signal</keyword>
<feature type="domain" description="Rhodanese" evidence="4">
    <location>
        <begin position="193"/>
        <end position="300"/>
    </location>
</feature>
<dbReference type="PROSITE" id="PS50206">
    <property type="entry name" value="RHODANESE_3"/>
    <property type="match status" value="3"/>
</dbReference>
<dbReference type="PANTHER" id="PTHR11364">
    <property type="entry name" value="THIOSULFATE SULFERTANSFERASE"/>
    <property type="match status" value="1"/>
</dbReference>
<dbReference type="SUPFAM" id="SSF52821">
    <property type="entry name" value="Rhodanese/Cell cycle control phosphatase"/>
    <property type="match status" value="3"/>
</dbReference>
<feature type="domain" description="Rhodanese" evidence="4">
    <location>
        <begin position="62"/>
        <end position="170"/>
    </location>
</feature>
<dbReference type="OrthoDB" id="9770030at2"/>
<dbReference type="InterPro" id="IPR001307">
    <property type="entry name" value="Thiosulphate_STrfase_CS"/>
</dbReference>
<keyword evidence="2" id="KW-0677">Repeat</keyword>
<dbReference type="PROSITE" id="PS00380">
    <property type="entry name" value="RHODANESE_1"/>
    <property type="match status" value="1"/>
</dbReference>
<dbReference type="InterPro" id="IPR001763">
    <property type="entry name" value="Rhodanese-like_dom"/>
</dbReference>
<dbReference type="InterPro" id="IPR045078">
    <property type="entry name" value="TST/MPST-like"/>
</dbReference>
<dbReference type="CDD" id="cd01449">
    <property type="entry name" value="TST_Repeat_2"/>
    <property type="match status" value="1"/>
</dbReference>
<keyword evidence="5" id="KW-0670">Pyruvate</keyword>
<evidence type="ECO:0000256" key="2">
    <source>
        <dbReference type="ARBA" id="ARBA00022737"/>
    </source>
</evidence>